<dbReference type="Proteomes" id="UP000269573">
    <property type="component" value="Unassembled WGS sequence"/>
</dbReference>
<evidence type="ECO:0000313" key="5">
    <source>
        <dbReference type="Proteomes" id="UP000269573"/>
    </source>
</evidence>
<organism evidence="4 5">
    <name type="scientific">Brevibacillus nitrificans</name>
    <dbReference type="NCBI Taxonomy" id="651560"/>
    <lineage>
        <taxon>Bacteria</taxon>
        <taxon>Bacillati</taxon>
        <taxon>Bacillota</taxon>
        <taxon>Bacilli</taxon>
        <taxon>Bacillales</taxon>
        <taxon>Paenibacillaceae</taxon>
        <taxon>Brevibacillus</taxon>
    </lineage>
</organism>
<dbReference type="InterPro" id="IPR036452">
    <property type="entry name" value="Ribo_hydro-like"/>
</dbReference>
<evidence type="ECO:0000256" key="2">
    <source>
        <dbReference type="ARBA" id="ARBA00023295"/>
    </source>
</evidence>
<dbReference type="AlphaFoldDB" id="A0A3M8D9Q3"/>
<evidence type="ECO:0000259" key="3">
    <source>
        <dbReference type="Pfam" id="PF01156"/>
    </source>
</evidence>
<evidence type="ECO:0000313" key="4">
    <source>
        <dbReference type="EMBL" id="RNB84015.1"/>
    </source>
</evidence>
<evidence type="ECO:0000256" key="1">
    <source>
        <dbReference type="ARBA" id="ARBA00022801"/>
    </source>
</evidence>
<dbReference type="EMBL" id="RHHU01000010">
    <property type="protein sequence ID" value="RNB84015.1"/>
    <property type="molecule type" value="Genomic_DNA"/>
</dbReference>
<keyword evidence="2" id="KW-0326">Glycosidase</keyword>
<dbReference type="GO" id="GO:0008477">
    <property type="term" value="F:purine nucleosidase activity"/>
    <property type="evidence" value="ECO:0007669"/>
    <property type="project" value="TreeGrafter"/>
</dbReference>
<sequence>MTGKKKLFIDCSGGSDQMIALWYALQSPAAEIVGIGCSSTETEWGRSIISACMKLAKPGVEIPVAMGDGASLFSTPKVEDQGAARLLVEKAQEWKGELTVITLGSLTNLAKAAAIDPRLPEKVKQVVVQGGAIRVPGNVTAVAEKNMYADPKAAAFVWAAGFPLLLVPLDATERLRLTEEEGQAILAAALQKGMLPASEEAGELALRASTRLHAWGAMVAAIHPELIHKQQMKLSIECHSTLSRGAVLADLRKKPSVGVDTEVAAAVEADSLREWLRGLCRAEGGSW</sequence>
<dbReference type="SUPFAM" id="SSF53590">
    <property type="entry name" value="Nucleoside hydrolase"/>
    <property type="match status" value="1"/>
</dbReference>
<dbReference type="InterPro" id="IPR001910">
    <property type="entry name" value="Inosine/uridine_hydrolase_dom"/>
</dbReference>
<dbReference type="GO" id="GO:0005829">
    <property type="term" value="C:cytosol"/>
    <property type="evidence" value="ECO:0007669"/>
    <property type="project" value="TreeGrafter"/>
</dbReference>
<comment type="caution">
    <text evidence="4">The sequence shown here is derived from an EMBL/GenBank/DDBJ whole genome shotgun (WGS) entry which is preliminary data.</text>
</comment>
<keyword evidence="5" id="KW-1185">Reference proteome</keyword>
<gene>
    <name evidence="4" type="ORF">EDM59_16015</name>
</gene>
<dbReference type="PANTHER" id="PTHR12304">
    <property type="entry name" value="INOSINE-URIDINE PREFERRING NUCLEOSIDE HYDROLASE"/>
    <property type="match status" value="1"/>
</dbReference>
<dbReference type="Pfam" id="PF01156">
    <property type="entry name" value="IU_nuc_hydro"/>
    <property type="match status" value="1"/>
</dbReference>
<proteinExistence type="predicted"/>
<name>A0A3M8D9Q3_9BACL</name>
<reference evidence="4 5" key="1">
    <citation type="submission" date="2018-10" db="EMBL/GenBank/DDBJ databases">
        <title>Phylogenomics of Brevibacillus.</title>
        <authorList>
            <person name="Dunlap C."/>
        </authorList>
    </citation>
    <scope>NUCLEOTIDE SEQUENCE [LARGE SCALE GENOMIC DNA]</scope>
    <source>
        <strain evidence="4 5">JCM 15774</strain>
    </source>
</reference>
<protein>
    <submittedName>
        <fullName evidence="4">Nucleoside hydrolase</fullName>
    </submittedName>
</protein>
<feature type="domain" description="Inosine/uridine-preferring nucleoside hydrolase" evidence="3">
    <location>
        <begin position="8"/>
        <end position="272"/>
    </location>
</feature>
<dbReference type="PANTHER" id="PTHR12304:SF4">
    <property type="entry name" value="URIDINE NUCLEOSIDASE"/>
    <property type="match status" value="1"/>
</dbReference>
<dbReference type="Gene3D" id="3.90.245.10">
    <property type="entry name" value="Ribonucleoside hydrolase-like"/>
    <property type="match status" value="1"/>
</dbReference>
<dbReference type="InterPro" id="IPR023186">
    <property type="entry name" value="IUNH"/>
</dbReference>
<dbReference type="GO" id="GO:0006152">
    <property type="term" value="P:purine nucleoside catabolic process"/>
    <property type="evidence" value="ECO:0007669"/>
    <property type="project" value="TreeGrafter"/>
</dbReference>
<keyword evidence="1 4" id="KW-0378">Hydrolase</keyword>
<accession>A0A3M8D9Q3</accession>